<gene>
    <name evidence="2" type="ORF">F4562_005368</name>
</gene>
<evidence type="ECO:0000313" key="3">
    <source>
        <dbReference type="Proteomes" id="UP000540685"/>
    </source>
</evidence>
<proteinExistence type="predicted"/>
<dbReference type="SUPFAM" id="SSF52540">
    <property type="entry name" value="P-loop containing nucleoside triphosphate hydrolases"/>
    <property type="match status" value="1"/>
</dbReference>
<protein>
    <submittedName>
        <fullName evidence="2">Putative ATPase</fullName>
    </submittedName>
</protein>
<dbReference type="InterPro" id="IPR011990">
    <property type="entry name" value="TPR-like_helical_dom_sf"/>
</dbReference>
<dbReference type="PANTHER" id="PTHR47691:SF3">
    <property type="entry name" value="HTH-TYPE TRANSCRIPTIONAL REGULATOR RV0890C-RELATED"/>
    <property type="match status" value="1"/>
</dbReference>
<organism evidence="2 3">
    <name type="scientific">Streptosporangium becharense</name>
    <dbReference type="NCBI Taxonomy" id="1816182"/>
    <lineage>
        <taxon>Bacteria</taxon>
        <taxon>Bacillati</taxon>
        <taxon>Actinomycetota</taxon>
        <taxon>Actinomycetes</taxon>
        <taxon>Streptosporangiales</taxon>
        <taxon>Streptosporangiaceae</taxon>
        <taxon>Streptosporangium</taxon>
    </lineage>
</organism>
<dbReference type="Gene3D" id="1.25.40.10">
    <property type="entry name" value="Tetratricopeptide repeat domain"/>
    <property type="match status" value="1"/>
</dbReference>
<dbReference type="SUPFAM" id="SSF48452">
    <property type="entry name" value="TPR-like"/>
    <property type="match status" value="1"/>
</dbReference>
<dbReference type="Gene3D" id="3.40.50.300">
    <property type="entry name" value="P-loop containing nucleotide triphosphate hydrolases"/>
    <property type="match status" value="1"/>
</dbReference>
<dbReference type="Proteomes" id="UP000540685">
    <property type="component" value="Unassembled WGS sequence"/>
</dbReference>
<dbReference type="InterPro" id="IPR058852">
    <property type="entry name" value="HTH_77"/>
</dbReference>
<comment type="caution">
    <text evidence="2">The sequence shown here is derived from an EMBL/GenBank/DDBJ whole genome shotgun (WGS) entry which is preliminary data.</text>
</comment>
<dbReference type="AlphaFoldDB" id="A0A7W9IL53"/>
<evidence type="ECO:0000259" key="1">
    <source>
        <dbReference type="Pfam" id="PF25872"/>
    </source>
</evidence>
<feature type="domain" description="Winged helix-turn-helix" evidence="1">
    <location>
        <begin position="274"/>
        <end position="346"/>
    </location>
</feature>
<keyword evidence="3" id="KW-1185">Reference proteome</keyword>
<dbReference type="Pfam" id="PF25872">
    <property type="entry name" value="HTH_77"/>
    <property type="match status" value="1"/>
</dbReference>
<evidence type="ECO:0000313" key="2">
    <source>
        <dbReference type="EMBL" id="MBB5822306.1"/>
    </source>
</evidence>
<reference evidence="2 3" key="1">
    <citation type="submission" date="2020-08" db="EMBL/GenBank/DDBJ databases">
        <title>Sequencing the genomes of 1000 actinobacteria strains.</title>
        <authorList>
            <person name="Klenk H.-P."/>
        </authorList>
    </citation>
    <scope>NUCLEOTIDE SEQUENCE [LARGE SCALE GENOMIC DNA]</scope>
    <source>
        <strain evidence="2 3">DSM 46887</strain>
    </source>
</reference>
<accession>A0A7W9IL53</accession>
<dbReference type="RefSeq" id="WP_184544620.1">
    <property type="nucleotide sequence ID" value="NZ_JACHMP010000001.1"/>
</dbReference>
<sequence length="704" mass="78051">MTTPAGWRRDGNLPNELTSFVGRTRLLTTLRHRLQEHRLVTVTGIGGVGKSRTALRIAHQMRGEFKDGVWFADLARLQDSGMVRHTITSALGIADQSSRSANETLVEWLGDRELLLIIDTCEHLVDACAMLFDELLSTARGLTILATSRQSLNARGEHTVTIPPLTVPGDSPGENVFTNEAVQLFVARASAVVPNFVLDEHNIGPVAELCRRLDGIPLAIELAAVRMRALSVEQILGLLADRFSLLAGASRTALPRHQTLRAAIGWSHELCEPAERLLWARLSVFAGDFELDAARYVCAGDSLPAADVMDLISSLVEKSILLSEGTPSGHRYRLIDTLRQYGEEWLSKLGETEQIRRKHRDYYLQLAKRSEDAWSGARQVYWYVRMRHEHDNIRVALDYCLRTPGEVQAGLRLLSSLWFMWVACGLAREGRLYLEKTLEQASQPSPERCKALWVLSYVHSAQGDIGGVIEAAEKCSSDAVRVGDSGAVILATKMLGTAAFLQNDLQKASALLGVAIEFHKSGRELNPGLLPSIVELSMVLLIQNDPAEAEVLLRDCIAVCTQRGELWLRSYAMYALASVHQAMGRTAEAMSNARESLRIKRYFHDVLGIGLAIEVVARQALESGQPLLAAQLMGGGQANWRTFGMPQMNSPFFNSEHDRCVKECRRILGDEAHEEAFARGRRLDLDELIELALGDQEEDRTPRL</sequence>
<name>A0A7W9IL53_9ACTN</name>
<dbReference type="InterPro" id="IPR027417">
    <property type="entry name" value="P-loop_NTPase"/>
</dbReference>
<dbReference type="EMBL" id="JACHMP010000001">
    <property type="protein sequence ID" value="MBB5822306.1"/>
    <property type="molecule type" value="Genomic_DNA"/>
</dbReference>
<dbReference type="PANTHER" id="PTHR47691">
    <property type="entry name" value="REGULATOR-RELATED"/>
    <property type="match status" value="1"/>
</dbReference>